<dbReference type="InterPro" id="IPR006143">
    <property type="entry name" value="RND_pump_MFP"/>
</dbReference>
<gene>
    <name evidence="5" type="ORF">J4E00_13645</name>
</gene>
<dbReference type="PANTHER" id="PTHR30097">
    <property type="entry name" value="CATION EFFLUX SYSTEM PROTEIN CUSB"/>
    <property type="match status" value="1"/>
</dbReference>
<dbReference type="Gene3D" id="2.40.50.100">
    <property type="match status" value="1"/>
</dbReference>
<dbReference type="InterPro" id="IPR058792">
    <property type="entry name" value="Beta-barrel_RND_2"/>
</dbReference>
<dbReference type="PANTHER" id="PTHR30097:SF4">
    <property type="entry name" value="SLR6042 PROTEIN"/>
    <property type="match status" value="1"/>
</dbReference>
<evidence type="ECO:0000313" key="5">
    <source>
        <dbReference type="EMBL" id="MBO2010102.1"/>
    </source>
</evidence>
<protein>
    <submittedName>
        <fullName evidence="5">Efflux RND transporter periplasmic adaptor subunit</fullName>
    </submittedName>
</protein>
<sequence>MTTVPLPFATPRRSAQNPAIHPKVHARKVGYRWSFLLGAALLGACTESPVDELNQPEPQAQAAVSGALPEPALEELVLSGEIATDGNRTARVFPLVGGQVVRVGAELGDEVRQGQVLAVLKSSEIADLQNQHTAGTADLVVARKNLAVAEELYQAGLAAEQDVYKARVEVARATGNDTRNQRQLGVYSIAKSGLNELRAPLAGYVIEKNLALGLRFTTANMQTAFTVANLDSVWLMANVFEADLDRVRKGQTLEITTLSYPDQPLRGRIDKVFHVLDHDSKVMKVRCTLPNPGHRLKPGMHAQVRILAETKQ</sequence>
<keyword evidence="6" id="KW-1185">Reference proteome</keyword>
<evidence type="ECO:0000259" key="4">
    <source>
        <dbReference type="Pfam" id="PF25973"/>
    </source>
</evidence>
<organism evidence="5 6">
    <name type="scientific">Hymenobacter negativus</name>
    <dbReference type="NCBI Taxonomy" id="2795026"/>
    <lineage>
        <taxon>Bacteria</taxon>
        <taxon>Pseudomonadati</taxon>
        <taxon>Bacteroidota</taxon>
        <taxon>Cytophagia</taxon>
        <taxon>Cytophagales</taxon>
        <taxon>Hymenobacteraceae</taxon>
        <taxon>Hymenobacter</taxon>
    </lineage>
</organism>
<dbReference type="RefSeq" id="WP_208175733.1">
    <property type="nucleotide sequence ID" value="NZ_JAGETZ010000005.1"/>
</dbReference>
<comment type="caution">
    <text evidence="5">The sequence shown here is derived from an EMBL/GenBank/DDBJ whole genome shotgun (WGS) entry which is preliminary data.</text>
</comment>
<reference evidence="5 6" key="1">
    <citation type="submission" date="2021-03" db="EMBL/GenBank/DDBJ databases">
        <authorList>
            <person name="Kim M.K."/>
        </authorList>
    </citation>
    <scope>NUCLEOTIDE SEQUENCE [LARGE SCALE GENOMIC DNA]</scope>
    <source>
        <strain evidence="5 6">BT442</strain>
    </source>
</reference>
<dbReference type="Pfam" id="PF25954">
    <property type="entry name" value="Beta-barrel_RND_2"/>
    <property type="match status" value="1"/>
</dbReference>
<dbReference type="Gene3D" id="2.40.30.170">
    <property type="match status" value="1"/>
</dbReference>
<evidence type="ECO:0000313" key="6">
    <source>
        <dbReference type="Proteomes" id="UP000664369"/>
    </source>
</evidence>
<keyword evidence="2" id="KW-0813">Transport</keyword>
<dbReference type="EMBL" id="JAGETZ010000005">
    <property type="protein sequence ID" value="MBO2010102.1"/>
    <property type="molecule type" value="Genomic_DNA"/>
</dbReference>
<dbReference type="InterPro" id="IPR058647">
    <property type="entry name" value="BSH_CzcB-like"/>
</dbReference>
<dbReference type="SUPFAM" id="SSF111369">
    <property type="entry name" value="HlyD-like secretion proteins"/>
    <property type="match status" value="1"/>
</dbReference>
<dbReference type="Proteomes" id="UP000664369">
    <property type="component" value="Unassembled WGS sequence"/>
</dbReference>
<accession>A0ABS3QG01</accession>
<comment type="similarity">
    <text evidence="1">Belongs to the membrane fusion protein (MFP) (TC 8.A.1) family.</text>
</comment>
<feature type="domain" description="CusB-like beta-barrel" evidence="3">
    <location>
        <begin position="232"/>
        <end position="308"/>
    </location>
</feature>
<evidence type="ECO:0000256" key="1">
    <source>
        <dbReference type="ARBA" id="ARBA00009477"/>
    </source>
</evidence>
<feature type="domain" description="CzcB-like barrel-sandwich hybrid" evidence="4">
    <location>
        <begin position="88"/>
        <end position="229"/>
    </location>
</feature>
<dbReference type="Pfam" id="PF25973">
    <property type="entry name" value="BSH_CzcB"/>
    <property type="match status" value="1"/>
</dbReference>
<dbReference type="NCBIfam" id="TIGR01730">
    <property type="entry name" value="RND_mfp"/>
    <property type="match status" value="1"/>
</dbReference>
<evidence type="ECO:0000259" key="3">
    <source>
        <dbReference type="Pfam" id="PF25954"/>
    </source>
</evidence>
<dbReference type="InterPro" id="IPR051909">
    <property type="entry name" value="MFP_Cation_Efflux"/>
</dbReference>
<proteinExistence type="inferred from homology"/>
<evidence type="ECO:0000256" key="2">
    <source>
        <dbReference type="ARBA" id="ARBA00022448"/>
    </source>
</evidence>
<name>A0ABS3QG01_9BACT</name>